<keyword evidence="1" id="KW-0472">Membrane</keyword>
<organism evidence="2 3">
    <name type="scientific">Methanosarcina baikalica</name>
    <dbReference type="NCBI Taxonomy" id="3073890"/>
    <lineage>
        <taxon>Archaea</taxon>
        <taxon>Methanobacteriati</taxon>
        <taxon>Methanobacteriota</taxon>
        <taxon>Stenosarchaea group</taxon>
        <taxon>Methanomicrobia</taxon>
        <taxon>Methanosarcinales</taxon>
        <taxon>Methanosarcinaceae</taxon>
        <taxon>Methanosarcina</taxon>
    </lineage>
</organism>
<name>A0ABU2D529_9EURY</name>
<feature type="transmembrane region" description="Helical" evidence="1">
    <location>
        <begin position="116"/>
        <end position="135"/>
    </location>
</feature>
<protein>
    <submittedName>
        <fullName evidence="2">SEC59/DGK1/VTE5 family protein</fullName>
    </submittedName>
</protein>
<gene>
    <name evidence="2" type="ORF">RG963_15100</name>
</gene>
<comment type="caution">
    <text evidence="2">The sequence shown here is derived from an EMBL/GenBank/DDBJ whole genome shotgun (WGS) entry which is preliminary data.</text>
</comment>
<feature type="transmembrane region" description="Helical" evidence="1">
    <location>
        <begin position="201"/>
        <end position="220"/>
    </location>
</feature>
<proteinExistence type="predicted"/>
<keyword evidence="1" id="KW-1133">Transmembrane helix</keyword>
<feature type="transmembrane region" description="Helical" evidence="1">
    <location>
        <begin position="51"/>
        <end position="78"/>
    </location>
</feature>
<feature type="transmembrane region" description="Helical" evidence="1">
    <location>
        <begin position="90"/>
        <end position="110"/>
    </location>
</feature>
<evidence type="ECO:0000313" key="3">
    <source>
        <dbReference type="Proteomes" id="UP001246244"/>
    </source>
</evidence>
<dbReference type="PANTHER" id="PTHR31303">
    <property type="entry name" value="CTP-DEPENDENT DIACYLGLYCEROL KINASE 1"/>
    <property type="match status" value="1"/>
</dbReference>
<accession>A0ABU2D529</accession>
<keyword evidence="3" id="KW-1185">Reference proteome</keyword>
<evidence type="ECO:0000256" key="1">
    <source>
        <dbReference type="SAM" id="Phobius"/>
    </source>
</evidence>
<reference evidence="3" key="1">
    <citation type="submission" date="2023-07" db="EMBL/GenBank/DDBJ databases">
        <title>Whole-genome sequencing of a new Methanosarcina sp. Z-7115.</title>
        <authorList>
            <person name="Zhilina T.N."/>
            <person name="Merkel A.Y."/>
        </authorList>
    </citation>
    <scope>NUCLEOTIDE SEQUENCE [LARGE SCALE GENOMIC DNA]</scope>
    <source>
        <strain evidence="3">Z-7115</strain>
    </source>
</reference>
<keyword evidence="1" id="KW-0812">Transmembrane</keyword>
<feature type="transmembrane region" description="Helical" evidence="1">
    <location>
        <begin position="156"/>
        <end position="181"/>
    </location>
</feature>
<evidence type="ECO:0000313" key="2">
    <source>
        <dbReference type="EMBL" id="MDR7667078.1"/>
    </source>
</evidence>
<sequence>MVNGYNQNLKCDYHDRRTSLKGEVERQLIHLFTGVALILLIRTTGDIALPVLVFLLVFYAAVSVVIMLNMLPFSLSAFLCRWGRPSTQTVPLKGTILLLCGVTLSFTLFPEEIACASIAVVAFGDSVATAIGVLIGRHKLPYSEKKTVEGTLSGMIAAFLVASFFVTPVQAFIGSAGGMLLESVIDLQTIREFNSQMIFKFFLNDNFLIPLFSGLLMFIIT</sequence>
<dbReference type="RefSeq" id="WP_310577107.1">
    <property type="nucleotide sequence ID" value="NZ_JAVKPK010000089.1"/>
</dbReference>
<dbReference type="Proteomes" id="UP001246244">
    <property type="component" value="Unassembled WGS sequence"/>
</dbReference>
<dbReference type="InterPro" id="IPR037997">
    <property type="entry name" value="Dgk1-like"/>
</dbReference>
<dbReference type="PANTHER" id="PTHR31303:SF1">
    <property type="entry name" value="CTP-DEPENDENT DIACYLGLYCEROL KINASE 1"/>
    <property type="match status" value="1"/>
</dbReference>
<dbReference type="EMBL" id="JAVKPK010000089">
    <property type="protein sequence ID" value="MDR7667078.1"/>
    <property type="molecule type" value="Genomic_DNA"/>
</dbReference>